<dbReference type="PANTHER" id="PTHR43153">
    <property type="entry name" value="ELECTRON TRANSFER FLAVOPROTEIN ALPHA"/>
    <property type="match status" value="1"/>
</dbReference>
<evidence type="ECO:0000256" key="4">
    <source>
        <dbReference type="ARBA" id="ARBA00022827"/>
    </source>
</evidence>
<dbReference type="Pfam" id="PF00766">
    <property type="entry name" value="ETF_alpha"/>
    <property type="match status" value="1"/>
</dbReference>
<dbReference type="InterPro" id="IPR014729">
    <property type="entry name" value="Rossmann-like_a/b/a_fold"/>
</dbReference>
<evidence type="ECO:0000256" key="3">
    <source>
        <dbReference type="ARBA" id="ARBA00022630"/>
    </source>
</evidence>
<dbReference type="PIRSF" id="PIRSF000089">
    <property type="entry name" value="Electra_flavoP_a"/>
    <property type="match status" value="1"/>
</dbReference>
<feature type="binding site" evidence="6">
    <location>
        <position position="205"/>
    </location>
    <ligand>
        <name>FAD</name>
        <dbReference type="ChEBI" id="CHEBI:57692"/>
    </ligand>
</feature>
<evidence type="ECO:0000313" key="9">
    <source>
        <dbReference type="Proteomes" id="UP000678679"/>
    </source>
</evidence>
<dbReference type="InterPro" id="IPR029035">
    <property type="entry name" value="DHS-like_NAD/FAD-binding_dom"/>
</dbReference>
<evidence type="ECO:0000256" key="5">
    <source>
        <dbReference type="ARBA" id="ARBA00022982"/>
    </source>
</evidence>
<comment type="similarity">
    <text evidence="1">Belongs to the ETF alpha-subunit/FixB family.</text>
</comment>
<sequence>MSVLVFIEADNGVIKKSSLEAVTYGSKLGDVTAVAMGSIDGSELQKVGKFGAAKVLHCSDERLNDGVIAATATLIAAAAAEVSAATIVMSRSSLVDAVAARVAIKTNSAVVANVQDLPDTSNGFTVKRGVFTGKAFAYVSVPDGNKVITIAKNVVQLEETGTDAAVEEFSVSFGDADFGVKRVGVHKQEGDILLPEADKVVSAGRGLKGPENWQMIEDLAGTLGAATACSKPVSDMDWRPHHEHVGQTGIKVAPQLYIAVGISGAIQHLAGVNSSKVIVAINKDPEAPFFKAADYGVVGDAFEVVPKLIEAIKNSQN</sequence>
<dbReference type="PROSITE" id="PS00696">
    <property type="entry name" value="ETF_ALPHA"/>
    <property type="match status" value="1"/>
</dbReference>
<dbReference type="SUPFAM" id="SSF52467">
    <property type="entry name" value="DHS-like NAD/FAD-binding domain"/>
    <property type="match status" value="1"/>
</dbReference>
<keyword evidence="4 6" id="KW-0274">FAD</keyword>
<keyword evidence="3" id="KW-0285">Flavoprotein</keyword>
<evidence type="ECO:0000256" key="1">
    <source>
        <dbReference type="ARBA" id="ARBA00005817"/>
    </source>
</evidence>
<evidence type="ECO:0000256" key="6">
    <source>
        <dbReference type="PIRSR" id="PIRSR000089-1"/>
    </source>
</evidence>
<dbReference type="SMART" id="SM00893">
    <property type="entry name" value="ETF"/>
    <property type="match status" value="1"/>
</dbReference>
<accession>A0AAX1N0R0</accession>
<dbReference type="GO" id="GO:0050660">
    <property type="term" value="F:flavin adenine dinucleotide binding"/>
    <property type="evidence" value="ECO:0007669"/>
    <property type="project" value="InterPro"/>
</dbReference>
<dbReference type="InterPro" id="IPR018206">
    <property type="entry name" value="ETF_asu_C_CS"/>
</dbReference>
<feature type="binding site" evidence="6">
    <location>
        <begin position="261"/>
        <end position="268"/>
    </location>
    <ligand>
        <name>FAD</name>
        <dbReference type="ChEBI" id="CHEBI:57692"/>
    </ligand>
</feature>
<dbReference type="Proteomes" id="UP000678679">
    <property type="component" value="Chromosome 1"/>
</dbReference>
<dbReference type="KEGG" id="fya:KMW28_15525"/>
<dbReference type="RefSeq" id="WP_169662636.1">
    <property type="nucleotide sequence ID" value="NZ_CP076132.1"/>
</dbReference>
<keyword evidence="9" id="KW-1185">Reference proteome</keyword>
<dbReference type="Pfam" id="PF01012">
    <property type="entry name" value="ETF"/>
    <property type="match status" value="1"/>
</dbReference>
<dbReference type="InterPro" id="IPR014730">
    <property type="entry name" value="ETF_a/b_N"/>
</dbReference>
<dbReference type="SUPFAM" id="SSF52402">
    <property type="entry name" value="Adenine nucleotide alpha hydrolases-like"/>
    <property type="match status" value="1"/>
</dbReference>
<dbReference type="EMBL" id="CP076132">
    <property type="protein sequence ID" value="QWG01062.1"/>
    <property type="molecule type" value="Genomic_DNA"/>
</dbReference>
<feature type="domain" description="Electron transfer flavoprotein alpha/beta-subunit N-terminal" evidence="7">
    <location>
        <begin position="3"/>
        <end position="182"/>
    </location>
</feature>
<keyword evidence="2" id="KW-0813">Transport</keyword>
<protein>
    <submittedName>
        <fullName evidence="8">FAD-binding protein</fullName>
    </submittedName>
</protein>
<dbReference type="Gene3D" id="3.40.50.1220">
    <property type="entry name" value="TPP-binding domain"/>
    <property type="match status" value="1"/>
</dbReference>
<dbReference type="Gene3D" id="3.40.50.620">
    <property type="entry name" value="HUPs"/>
    <property type="match status" value="1"/>
</dbReference>
<name>A0AAX1N0R0_9BACT</name>
<keyword evidence="5" id="KW-0249">Electron transport</keyword>
<feature type="binding site" evidence="6">
    <location>
        <position position="282"/>
    </location>
    <ligand>
        <name>FAD</name>
        <dbReference type="ChEBI" id="CHEBI:57692"/>
    </ligand>
</feature>
<evidence type="ECO:0000313" key="8">
    <source>
        <dbReference type="EMBL" id="QWG01062.1"/>
    </source>
</evidence>
<proteinExistence type="inferred from homology"/>
<dbReference type="InterPro" id="IPR001308">
    <property type="entry name" value="ETF_a/FixB"/>
</dbReference>
<dbReference type="PANTHER" id="PTHR43153:SF1">
    <property type="entry name" value="ELECTRON TRANSFER FLAVOPROTEIN SUBUNIT ALPHA, MITOCHONDRIAL"/>
    <property type="match status" value="1"/>
</dbReference>
<dbReference type="AlphaFoldDB" id="A0AAX1N0R0"/>
<evidence type="ECO:0000259" key="7">
    <source>
        <dbReference type="SMART" id="SM00893"/>
    </source>
</evidence>
<organism evidence="8 9">
    <name type="scientific">Flammeovirga yaeyamensis</name>
    <dbReference type="NCBI Taxonomy" id="367791"/>
    <lineage>
        <taxon>Bacteria</taxon>
        <taxon>Pseudomonadati</taxon>
        <taxon>Bacteroidota</taxon>
        <taxon>Cytophagia</taxon>
        <taxon>Cytophagales</taxon>
        <taxon>Flammeovirgaceae</taxon>
        <taxon>Flammeovirga</taxon>
    </lineage>
</organism>
<gene>
    <name evidence="8" type="ORF">KMW28_15525</name>
</gene>
<dbReference type="InterPro" id="IPR014731">
    <property type="entry name" value="ETF_asu_C"/>
</dbReference>
<comment type="cofactor">
    <cofactor evidence="6">
        <name>FAD</name>
        <dbReference type="ChEBI" id="CHEBI:57692"/>
    </cofactor>
    <text evidence="6">Binds 1 FAD per dimer.</text>
</comment>
<reference evidence="8 9" key="1">
    <citation type="submission" date="2021-05" db="EMBL/GenBank/DDBJ databases">
        <title>Comparative genomic studies on the polysaccharide-degrading batcterial strains of the Flammeovirga genus.</title>
        <authorList>
            <person name="Zewei F."/>
            <person name="Zheng Z."/>
            <person name="Yu L."/>
            <person name="Ruyue G."/>
            <person name="Yanhong M."/>
            <person name="Yuanyuan C."/>
            <person name="Jingyan G."/>
            <person name="Wenjun H."/>
        </authorList>
    </citation>
    <scope>NUCLEOTIDE SEQUENCE [LARGE SCALE GENOMIC DNA]</scope>
    <source>
        <strain evidence="8 9">NBRC:100898</strain>
    </source>
</reference>
<evidence type="ECO:0000256" key="2">
    <source>
        <dbReference type="ARBA" id="ARBA00022448"/>
    </source>
</evidence>
<dbReference type="GO" id="GO:0009055">
    <property type="term" value="F:electron transfer activity"/>
    <property type="evidence" value="ECO:0007669"/>
    <property type="project" value="InterPro"/>
</dbReference>
<dbReference type="GO" id="GO:0033539">
    <property type="term" value="P:fatty acid beta-oxidation using acyl-CoA dehydrogenase"/>
    <property type="evidence" value="ECO:0007669"/>
    <property type="project" value="TreeGrafter"/>
</dbReference>